<gene>
    <name evidence="2" type="ORF">HF682_03730</name>
</gene>
<name>A0A847SE87_9NEIS</name>
<accession>A0A847SE87</accession>
<evidence type="ECO:0000313" key="3">
    <source>
        <dbReference type="Proteomes" id="UP000587991"/>
    </source>
</evidence>
<keyword evidence="1" id="KW-0732">Signal</keyword>
<evidence type="ECO:0000313" key="2">
    <source>
        <dbReference type="EMBL" id="NLR74262.1"/>
    </source>
</evidence>
<proteinExistence type="predicted"/>
<protein>
    <submittedName>
        <fullName evidence="2">Uncharacterized protein</fullName>
    </submittedName>
</protein>
<keyword evidence="3" id="KW-1185">Reference proteome</keyword>
<dbReference type="AlphaFoldDB" id="A0A847SE87"/>
<reference evidence="2 3" key="1">
    <citation type="submission" date="2020-04" db="EMBL/GenBank/DDBJ databases">
        <title>Draft genome of Leeia sp. IMCC25680.</title>
        <authorList>
            <person name="Song J."/>
            <person name="Cho J.-C."/>
        </authorList>
    </citation>
    <scope>NUCLEOTIDE SEQUENCE [LARGE SCALE GENOMIC DNA]</scope>
    <source>
        <strain evidence="2 3">IMCC25680</strain>
    </source>
</reference>
<dbReference type="Proteomes" id="UP000587991">
    <property type="component" value="Unassembled WGS sequence"/>
</dbReference>
<evidence type="ECO:0000256" key="1">
    <source>
        <dbReference type="SAM" id="SignalP"/>
    </source>
</evidence>
<feature type="signal peptide" evidence="1">
    <location>
        <begin position="1"/>
        <end position="25"/>
    </location>
</feature>
<sequence length="179" mass="19324">MSTSRLTLCARATLALLLLSTTAHAELVLTDVGQRHECLSPGLYAPVSALERSKRTQFCASTFADLEFMRASCMEQANSPHAMRVFIQDCATLPQFSPYLISVNGKLHPLTARTPPAQGSLLGEYTGRGITVRIEALSPATPTTLTTDNDATLSPQSVRMTVTLGKQQRSFDVVVGQGR</sequence>
<dbReference type="RefSeq" id="WP_168875886.1">
    <property type="nucleotide sequence ID" value="NZ_JABAIM010000001.1"/>
</dbReference>
<comment type="caution">
    <text evidence="2">The sequence shown here is derived from an EMBL/GenBank/DDBJ whole genome shotgun (WGS) entry which is preliminary data.</text>
</comment>
<organism evidence="2 3">
    <name type="scientific">Leeia aquatica</name>
    <dbReference type="NCBI Taxonomy" id="2725557"/>
    <lineage>
        <taxon>Bacteria</taxon>
        <taxon>Pseudomonadati</taxon>
        <taxon>Pseudomonadota</taxon>
        <taxon>Betaproteobacteria</taxon>
        <taxon>Neisseriales</taxon>
        <taxon>Leeiaceae</taxon>
        <taxon>Leeia</taxon>
    </lineage>
</organism>
<dbReference type="EMBL" id="JABAIM010000001">
    <property type="protein sequence ID" value="NLR74262.1"/>
    <property type="molecule type" value="Genomic_DNA"/>
</dbReference>
<feature type="chain" id="PRO_5033029321" evidence="1">
    <location>
        <begin position="26"/>
        <end position="179"/>
    </location>
</feature>